<dbReference type="InterPro" id="IPR003760">
    <property type="entry name" value="PnrA-like"/>
</dbReference>
<evidence type="ECO:0000256" key="2">
    <source>
        <dbReference type="ARBA" id="ARBA00008610"/>
    </source>
</evidence>
<evidence type="ECO:0000256" key="6">
    <source>
        <dbReference type="ARBA" id="ARBA00023288"/>
    </source>
</evidence>
<evidence type="ECO:0000259" key="9">
    <source>
        <dbReference type="Pfam" id="PF02608"/>
    </source>
</evidence>
<comment type="similarity">
    <text evidence="2">Belongs to the BMP lipoprotein family.</text>
</comment>
<comment type="subcellular location">
    <subcellularLocation>
        <location evidence="1">Cell membrane</location>
        <topology evidence="1">Lipid-anchor</topology>
    </subcellularLocation>
</comment>
<dbReference type="Proteomes" id="UP000215059">
    <property type="component" value="Unassembled WGS sequence"/>
</dbReference>
<accession>A0A235FCW8</accession>
<keyword evidence="6" id="KW-0449">Lipoprotein</keyword>
<dbReference type="CDD" id="cd06353">
    <property type="entry name" value="PBP1_Med-like"/>
    <property type="match status" value="1"/>
</dbReference>
<evidence type="ECO:0000313" key="10">
    <source>
        <dbReference type="EMBL" id="OYD59082.1"/>
    </source>
</evidence>
<dbReference type="RefSeq" id="WP_094251042.1">
    <property type="nucleotide sequence ID" value="NZ_JBHLXL010000001.1"/>
</dbReference>
<organism evidence="10 11">
    <name type="scientific">Fictibacillus aquaticus</name>
    <dbReference type="NCBI Taxonomy" id="2021314"/>
    <lineage>
        <taxon>Bacteria</taxon>
        <taxon>Bacillati</taxon>
        <taxon>Bacillota</taxon>
        <taxon>Bacilli</taxon>
        <taxon>Bacillales</taxon>
        <taxon>Fictibacillaceae</taxon>
        <taxon>Fictibacillus</taxon>
    </lineage>
</organism>
<evidence type="ECO:0000256" key="5">
    <source>
        <dbReference type="ARBA" id="ARBA00023136"/>
    </source>
</evidence>
<evidence type="ECO:0000256" key="8">
    <source>
        <dbReference type="SAM" id="SignalP"/>
    </source>
</evidence>
<dbReference type="Gene3D" id="3.40.50.2300">
    <property type="match status" value="2"/>
</dbReference>
<feature type="chain" id="PRO_5039229555" evidence="8">
    <location>
        <begin position="24"/>
        <end position="321"/>
    </location>
</feature>
<name>A0A235FCW8_9BACL</name>
<dbReference type="GO" id="GO:0005886">
    <property type="term" value="C:plasma membrane"/>
    <property type="evidence" value="ECO:0007669"/>
    <property type="project" value="UniProtKB-SubCell"/>
</dbReference>
<evidence type="ECO:0000313" key="11">
    <source>
        <dbReference type="Proteomes" id="UP000215059"/>
    </source>
</evidence>
<keyword evidence="11" id="KW-1185">Reference proteome</keyword>
<evidence type="ECO:0000256" key="3">
    <source>
        <dbReference type="ARBA" id="ARBA00022475"/>
    </source>
</evidence>
<dbReference type="PANTHER" id="PTHR34296:SF2">
    <property type="entry name" value="ABC TRANSPORTER GUANOSINE-BINDING PROTEIN NUPN"/>
    <property type="match status" value="1"/>
</dbReference>
<dbReference type="InterPro" id="IPR028082">
    <property type="entry name" value="Peripla_BP_I"/>
</dbReference>
<sequence>MKWLAAVMSAVLLILSGCSSYWSDGKLENAGILIEDTINDQGWGTKGYKGLLAIQEEFNNDVLYKENIKSKEQALEAVKEFKKNNVNLIFGHGKIYSEYFRDIAKEYPDIHFVSFNGTAEGKNVTSLTFNSYAMGFFAGMLAGKMSKTNEVGVIGAMEWQPEIRGYEDGAAFAGKKVSVHTSIVKSWSDKEKALNIFEKLKRDKVDVIYPAGDGFAIPVIEKAKEDGLYSIGYVSDHSDIGKTAVLTSTVQHVDKLYLLTAKKFNEGKLKSGNLSFDFKEGVVALGKFSPLVPEKMKKQLQSDITQYKKSGKLPSGDKPTR</sequence>
<feature type="signal peptide" evidence="8">
    <location>
        <begin position="1"/>
        <end position="23"/>
    </location>
</feature>
<dbReference type="InterPro" id="IPR050957">
    <property type="entry name" value="BMP_lipoprotein"/>
</dbReference>
<keyword evidence="4 8" id="KW-0732">Signal</keyword>
<dbReference type="SUPFAM" id="SSF53822">
    <property type="entry name" value="Periplasmic binding protein-like I"/>
    <property type="match status" value="1"/>
</dbReference>
<dbReference type="PANTHER" id="PTHR34296">
    <property type="entry name" value="TRANSCRIPTIONAL ACTIVATOR PROTEIN MED"/>
    <property type="match status" value="1"/>
</dbReference>
<dbReference type="Pfam" id="PF02608">
    <property type="entry name" value="Bmp"/>
    <property type="match status" value="1"/>
</dbReference>
<evidence type="ECO:0000256" key="7">
    <source>
        <dbReference type="SAM" id="MobiDB-lite"/>
    </source>
</evidence>
<dbReference type="EMBL" id="NOII01000001">
    <property type="protein sequence ID" value="OYD59082.1"/>
    <property type="molecule type" value="Genomic_DNA"/>
</dbReference>
<dbReference type="OrthoDB" id="2556857at2"/>
<proteinExistence type="inferred from homology"/>
<evidence type="ECO:0000256" key="4">
    <source>
        <dbReference type="ARBA" id="ARBA00022729"/>
    </source>
</evidence>
<dbReference type="AlphaFoldDB" id="A0A235FCW8"/>
<gene>
    <name evidence="10" type="ORF">CGZ90_04045</name>
</gene>
<feature type="domain" description="ABC transporter substrate-binding protein PnrA-like" evidence="9">
    <location>
        <begin position="29"/>
        <end position="315"/>
    </location>
</feature>
<keyword evidence="5" id="KW-0472">Membrane</keyword>
<dbReference type="PROSITE" id="PS51257">
    <property type="entry name" value="PROKAR_LIPOPROTEIN"/>
    <property type="match status" value="1"/>
</dbReference>
<feature type="region of interest" description="Disordered" evidence="7">
    <location>
        <begin position="302"/>
        <end position="321"/>
    </location>
</feature>
<evidence type="ECO:0000256" key="1">
    <source>
        <dbReference type="ARBA" id="ARBA00004193"/>
    </source>
</evidence>
<keyword evidence="3" id="KW-1003">Cell membrane</keyword>
<protein>
    <submittedName>
        <fullName evidence="10">BMP family ABC transporter substrate-binding protein</fullName>
    </submittedName>
</protein>
<reference evidence="10 11" key="1">
    <citation type="submission" date="2017-07" db="EMBL/GenBank/DDBJ databases">
        <title>Fictibacillus sp. nov. GDSW-R2A3 Genome sequencing and assembly.</title>
        <authorList>
            <person name="Mayilraj S."/>
        </authorList>
    </citation>
    <scope>NUCLEOTIDE SEQUENCE [LARGE SCALE GENOMIC DNA]</scope>
    <source>
        <strain evidence="10 11">GDSW-R2A3</strain>
    </source>
</reference>
<comment type="caution">
    <text evidence="10">The sequence shown here is derived from an EMBL/GenBank/DDBJ whole genome shotgun (WGS) entry which is preliminary data.</text>
</comment>